<proteinExistence type="predicted"/>
<organism evidence="1 2">
    <name type="scientific">Laspinema olomoucense D3b</name>
    <dbReference type="NCBI Taxonomy" id="2953688"/>
    <lineage>
        <taxon>Bacteria</taxon>
        <taxon>Bacillati</taxon>
        <taxon>Cyanobacteriota</taxon>
        <taxon>Cyanophyceae</taxon>
        <taxon>Oscillatoriophycideae</taxon>
        <taxon>Oscillatoriales</taxon>
        <taxon>Laspinemataceae</taxon>
        <taxon>Laspinema</taxon>
        <taxon>Laspinema olomoucense</taxon>
    </lineage>
</organism>
<protein>
    <submittedName>
        <fullName evidence="1">Uncharacterized protein</fullName>
    </submittedName>
</protein>
<comment type="caution">
    <text evidence="1">The sequence shown here is derived from an EMBL/GenBank/DDBJ whole genome shotgun (WGS) entry which is preliminary data.</text>
</comment>
<evidence type="ECO:0000313" key="1">
    <source>
        <dbReference type="EMBL" id="MCT7981327.1"/>
    </source>
</evidence>
<reference evidence="1 2" key="1">
    <citation type="journal article" date="2022" name="Front. Microbiol.">
        <title>High genomic differentiation and limited gene flow indicate recent cryptic speciation within the genus Laspinema (cyanobacteria).</title>
        <authorList>
            <person name="Stanojkovic A."/>
            <person name="Skoupy S."/>
            <person name="Skaloud P."/>
            <person name="Dvorak P."/>
        </authorList>
    </citation>
    <scope>NUCLEOTIDE SEQUENCE [LARGE SCALE GENOMIC DNA]</scope>
    <source>
        <strain evidence="1 2">D3b</strain>
    </source>
</reference>
<dbReference type="Proteomes" id="UP001525961">
    <property type="component" value="Unassembled WGS sequence"/>
</dbReference>
<sequence>MALELFDPSYYRSMNPDLGGLSNEEALQHLVTFGLVEGREFSRWVTPQMVDTYADWNCGIYPNAEAFNSPQTRLRTAFEHLRDFGLNEGRPLRVETDLVISSPFSPLLQKQVRPEYFNAEYYQQRYADLGGLSNQQLFQHFVNFGINEGRQGSSSFSVKTYLENSGDLQQLGFSNQQALEHFIRFGVGEGSQGQRLSFVSQVQDKLQGNLVYSSLYYRSQYQDLAGLDDTQLFEHFQDFGRNEGRRASPYFDVNTYLASNPDLQQAGLTNKQAIAHFMAFGFEELRKKTPLVAEVEALKNNLATAPFLGEVQLGFRQNLQQTRVANPDRVDGVLSNEDRVDYYRLEYLRTPTLEFPGLSEQINIKVLNVNPDFLPESLRNPLNLDVLQTGIDDQVLEQVNLPIETTVLPPEAFTVVAELNSSDPNDLVLEVFTQQFNPQNVNPDNFVLMVEASDELTNPTPYSVIYRYPFLAPPPPPMPAYLAIAPNLPPGCFDSPIASMADLPMATVETGTLSPALWDIGHSPEGLNLLG</sequence>
<evidence type="ECO:0000313" key="2">
    <source>
        <dbReference type="Proteomes" id="UP001525961"/>
    </source>
</evidence>
<dbReference type="EMBL" id="JAMXFA010000061">
    <property type="protein sequence ID" value="MCT7981327.1"/>
    <property type="molecule type" value="Genomic_DNA"/>
</dbReference>
<dbReference type="RefSeq" id="WP_261237513.1">
    <property type="nucleotide sequence ID" value="NZ_JAMXFA010000061.1"/>
</dbReference>
<keyword evidence="2" id="KW-1185">Reference proteome</keyword>
<gene>
    <name evidence="1" type="ORF">NG792_26735</name>
</gene>
<accession>A0ABT2NF51</accession>
<name>A0ABT2NF51_9CYAN</name>